<proteinExistence type="predicted"/>
<dbReference type="Proteomes" id="UP000438182">
    <property type="component" value="Unassembled WGS sequence"/>
</dbReference>
<dbReference type="GO" id="GO:0005886">
    <property type="term" value="C:plasma membrane"/>
    <property type="evidence" value="ECO:0007669"/>
    <property type="project" value="UniProtKB-SubCell"/>
</dbReference>
<feature type="transmembrane region" description="Helical" evidence="6">
    <location>
        <begin position="234"/>
        <end position="257"/>
    </location>
</feature>
<feature type="transmembrane region" description="Helical" evidence="6">
    <location>
        <begin position="269"/>
        <end position="291"/>
    </location>
</feature>
<dbReference type="PANTHER" id="PTHR30213:SF0">
    <property type="entry name" value="UPF0761 MEMBRANE PROTEIN YIHY"/>
    <property type="match status" value="1"/>
</dbReference>
<evidence type="ECO:0000256" key="4">
    <source>
        <dbReference type="ARBA" id="ARBA00022989"/>
    </source>
</evidence>
<evidence type="ECO:0000256" key="2">
    <source>
        <dbReference type="ARBA" id="ARBA00022475"/>
    </source>
</evidence>
<sequence length="399" mass="42433">MSEARGSAATHRHGRAVGPRWPWRLSGASWGYAFKRTLRGFTADGCTDLGAGLTYFAVLSIFPALLALTSLLGLFGQDQEATDALLDVVDEIAPGGTADLVRAPIEQFASAPAIGWALVIGLVLAVWSASAYVGAFGRAMNRIQGIQEGRPIWKLRPVQLATTLGMILVIVFVALALVISGPIAEVIGTYLGLGGTLQTVWEFLKWPVLLLALLLGIGLLYWASPNRKAAGFRWVLPGVLLAVIVLGIATLGFGFYVGNFANYDRTYGAFAGVIVFLLWVYIVNLALLLGAELNAEVERVRELESGMTAEDRLAAPVRDDAAIRKLALRELADVEAGRRLRLDAEAARRPVRAPEDERAAAAEEAGRRRGARSAAVLGAAALFAATAAAIGARFGGDRS</sequence>
<dbReference type="NCBIfam" id="TIGR00765">
    <property type="entry name" value="yihY_not_rbn"/>
    <property type="match status" value="1"/>
</dbReference>
<feature type="transmembrane region" description="Helical" evidence="6">
    <location>
        <begin position="158"/>
        <end position="183"/>
    </location>
</feature>
<feature type="transmembrane region" description="Helical" evidence="6">
    <location>
        <begin position="113"/>
        <end position="137"/>
    </location>
</feature>
<dbReference type="RefSeq" id="WP_160423823.1">
    <property type="nucleotide sequence ID" value="NZ_WSTA01000027.1"/>
</dbReference>
<dbReference type="InterPro" id="IPR017039">
    <property type="entry name" value="Virul_fac_BrkB"/>
</dbReference>
<dbReference type="AlphaFoldDB" id="A0A6I4P4T2"/>
<feature type="transmembrane region" description="Helical" evidence="6">
    <location>
        <begin position="374"/>
        <end position="394"/>
    </location>
</feature>
<protein>
    <submittedName>
        <fullName evidence="7">YihY family inner membrane protein</fullName>
    </submittedName>
</protein>
<evidence type="ECO:0000313" key="8">
    <source>
        <dbReference type="Proteomes" id="UP000438182"/>
    </source>
</evidence>
<dbReference type="Pfam" id="PF03631">
    <property type="entry name" value="Virul_fac_BrkB"/>
    <property type="match status" value="1"/>
</dbReference>
<name>A0A6I4P4T2_9MICO</name>
<keyword evidence="8" id="KW-1185">Reference proteome</keyword>
<dbReference type="PANTHER" id="PTHR30213">
    <property type="entry name" value="INNER MEMBRANE PROTEIN YHJD"/>
    <property type="match status" value="1"/>
</dbReference>
<reference evidence="7 8" key="1">
    <citation type="submission" date="2019-12" db="EMBL/GenBank/DDBJ databases">
        <authorList>
            <person name="Kim Y.S."/>
        </authorList>
    </citation>
    <scope>NUCLEOTIDE SEQUENCE [LARGE SCALE GENOMIC DNA]</scope>
    <source>
        <strain evidence="7 8">MMS17-SY077</strain>
    </source>
</reference>
<gene>
    <name evidence="7" type="ORF">GB864_07885</name>
</gene>
<keyword evidence="2" id="KW-1003">Cell membrane</keyword>
<comment type="subcellular location">
    <subcellularLocation>
        <location evidence="1">Cell membrane</location>
        <topology evidence="1">Multi-pass membrane protein</topology>
    </subcellularLocation>
</comment>
<evidence type="ECO:0000313" key="7">
    <source>
        <dbReference type="EMBL" id="MWB98467.1"/>
    </source>
</evidence>
<keyword evidence="5 6" id="KW-0472">Membrane</keyword>
<feature type="transmembrane region" description="Helical" evidence="6">
    <location>
        <begin position="53"/>
        <end position="75"/>
    </location>
</feature>
<evidence type="ECO:0000256" key="3">
    <source>
        <dbReference type="ARBA" id="ARBA00022692"/>
    </source>
</evidence>
<evidence type="ECO:0000256" key="1">
    <source>
        <dbReference type="ARBA" id="ARBA00004651"/>
    </source>
</evidence>
<accession>A0A6I4P4T2</accession>
<feature type="transmembrane region" description="Helical" evidence="6">
    <location>
        <begin position="203"/>
        <end position="222"/>
    </location>
</feature>
<evidence type="ECO:0000256" key="6">
    <source>
        <dbReference type="SAM" id="Phobius"/>
    </source>
</evidence>
<keyword evidence="3 6" id="KW-0812">Transmembrane</keyword>
<keyword evidence="4 6" id="KW-1133">Transmembrane helix</keyword>
<dbReference type="EMBL" id="WSTA01000027">
    <property type="protein sequence ID" value="MWB98467.1"/>
    <property type="molecule type" value="Genomic_DNA"/>
</dbReference>
<comment type="caution">
    <text evidence="7">The sequence shown here is derived from an EMBL/GenBank/DDBJ whole genome shotgun (WGS) entry which is preliminary data.</text>
</comment>
<evidence type="ECO:0000256" key="5">
    <source>
        <dbReference type="ARBA" id="ARBA00023136"/>
    </source>
</evidence>
<organism evidence="7 8">
    <name type="scientific">Agromyces seonyuensis</name>
    <dbReference type="NCBI Taxonomy" id="2662446"/>
    <lineage>
        <taxon>Bacteria</taxon>
        <taxon>Bacillati</taxon>
        <taxon>Actinomycetota</taxon>
        <taxon>Actinomycetes</taxon>
        <taxon>Micrococcales</taxon>
        <taxon>Microbacteriaceae</taxon>
        <taxon>Agromyces</taxon>
    </lineage>
</organism>